<dbReference type="PANTHER" id="PTHR23140">
    <property type="entry name" value="RNA PROCESSING PROTEIN LD23810P"/>
    <property type="match status" value="1"/>
</dbReference>
<keyword evidence="8" id="KW-1185">Reference proteome</keyword>
<accession>A0A7M7NL66</accession>
<evidence type="ECO:0008006" key="9">
    <source>
        <dbReference type="Google" id="ProtNLM"/>
    </source>
</evidence>
<keyword evidence="1 2" id="KW-0694">RNA-binding</keyword>
<sequence length="1039" mass="119792">MAGLAPGTTAKNISKTKLQAFSIGQMNLTKKKSKRIEDELKKKEQEKETAKIFEEFVASFEGTPSTSKAFVRGNTIDPETRVERSDGKTGKLYKPTSKIAESVYAKQQRAIEEAQRARAESHAISQKAKLKKEKEREKQKKSNLELFKEELRVLQLEREERHKQRKARGSDTDYDEPILPTPQPTSVGSASDIRLPAGIEEYSYGSHDYGDPNTTNIFLGSINPKMNEEMLCKEFVQYGPLASVKIMWPRTDAERQRNRNCGFVAFMNRRDAERAMRALNGKEIMNYEMKLGWGKAVVLPPHPVYIPEAMIELTMPPPPSGLPFNSQLKKSSKRDIPNLPPPGIQLTMEEEGELEETLKEAVVKVVIPTERPLLQVIHRMIEFVVNEGPMFEAMVMNREINNPMFRFLFDNQTPAHVYYRWKLFSILQGDSITKWSTDEFSMFKDGSVWRPPPINPYQQGMPDALAPKHAITKALQPEPEQLPKKKILTNHQRDKLEDMLRAITMDRYKIGEAMMYCLDHAESAEEIVECIAESLALPETPLPKKMGRLFLVSDILFNSSSKVSNASFFRKFFENHLPVIMQDVRETYSGIQQRLKAEQFKQRVMACFRSWEDWAVYPNEFLVRLQNIFLGFLDHDTVKEEFQIKDPEALAQPEVDLDGVPVDEVKKEKVDAVDFDGVPMEDELDLDGAPLLVEAAEELDGAPIDGDPIDGAPMQDDHDDQQSFTSSGGLKLDDKEFKVAPSKWETVDSSLLEAQAMTTSKWETLAEDEEEEQEQEEQNEEDELEDREENDEDGEDNVQSLATDFYKSNEMVKMKRAKLREIELKVMKFQDDVESGRRSRKKDMTMLEQVERYRHKLMQKEKDKEAERQRSKNKDRERDRLKEFERAREKERERFSKELDGSSGEEEVMPVVSSSRRDRDRKRRRSRSRSSSPGKQNFSRSPSSRRSNSRKVSPDSLSVLREYSDSPSSRSHRSGSRSPPVRLTPSHRTRSPKKSRRSRSRSRSPRRRRSPSPSSRKSQRSRSRSPHRRSSSHKKKSKH</sequence>
<dbReference type="InParanoid" id="A0A7M7NL66"/>
<dbReference type="SMART" id="SM00360">
    <property type="entry name" value="RRM"/>
    <property type="match status" value="1"/>
</dbReference>
<dbReference type="GO" id="GO:0006396">
    <property type="term" value="P:RNA processing"/>
    <property type="evidence" value="ECO:0007669"/>
    <property type="project" value="InterPro"/>
</dbReference>
<feature type="region of interest" description="Disordered" evidence="3">
    <location>
        <begin position="750"/>
        <end position="809"/>
    </location>
</feature>
<dbReference type="AlphaFoldDB" id="A0A7M7NL66"/>
<feature type="compositionally biased region" description="Low complexity" evidence="3">
    <location>
        <begin position="701"/>
        <end position="713"/>
    </location>
</feature>
<name>A0A7M7NL66_STRPU</name>
<dbReference type="PANTHER" id="PTHR23140:SF0">
    <property type="entry name" value="U2 SNRNP-ASSOCIATED SURP MOTIF-CONTAINING PROTEIN"/>
    <property type="match status" value="1"/>
</dbReference>
<dbReference type="Pfam" id="PF01805">
    <property type="entry name" value="Surp"/>
    <property type="match status" value="1"/>
</dbReference>
<feature type="domain" description="CID" evidence="6">
    <location>
        <begin position="488"/>
        <end position="633"/>
    </location>
</feature>
<dbReference type="Gene3D" id="1.25.40.90">
    <property type="match status" value="1"/>
</dbReference>
<dbReference type="SUPFAM" id="SSF54928">
    <property type="entry name" value="RNA-binding domain, RBD"/>
    <property type="match status" value="1"/>
</dbReference>
<feature type="compositionally biased region" description="Acidic residues" evidence="3">
    <location>
        <begin position="765"/>
        <end position="796"/>
    </location>
</feature>
<dbReference type="InterPro" id="IPR006569">
    <property type="entry name" value="CID_dom"/>
</dbReference>
<feature type="region of interest" description="Disordered" evidence="3">
    <location>
        <begin position="830"/>
        <end position="1039"/>
    </location>
</feature>
<evidence type="ECO:0000313" key="8">
    <source>
        <dbReference type="Proteomes" id="UP000007110"/>
    </source>
</evidence>
<dbReference type="InterPro" id="IPR035979">
    <property type="entry name" value="RBD_domain_sf"/>
</dbReference>
<dbReference type="Pfam" id="PF04818">
    <property type="entry name" value="CID"/>
    <property type="match status" value="1"/>
</dbReference>
<dbReference type="InterPro" id="IPR051485">
    <property type="entry name" value="SR-CTD_assoc_factor"/>
</dbReference>
<dbReference type="KEGG" id="spu:589574"/>
<dbReference type="CDD" id="cd21370">
    <property type="entry name" value="cwf21_SR140"/>
    <property type="match status" value="1"/>
</dbReference>
<dbReference type="Gene3D" id="3.30.70.330">
    <property type="match status" value="1"/>
</dbReference>
<dbReference type="PROSITE" id="PS51391">
    <property type="entry name" value="CID"/>
    <property type="match status" value="1"/>
</dbReference>
<evidence type="ECO:0000256" key="2">
    <source>
        <dbReference type="PROSITE-ProRule" id="PRU00176"/>
    </source>
</evidence>
<dbReference type="InterPro" id="IPR000061">
    <property type="entry name" value="Surp"/>
</dbReference>
<feature type="compositionally biased region" description="Basic residues" evidence="3">
    <location>
        <begin position="985"/>
        <end position="1010"/>
    </location>
</feature>
<dbReference type="InterPro" id="IPR000504">
    <property type="entry name" value="RRM_dom"/>
</dbReference>
<dbReference type="GO" id="GO:0003723">
    <property type="term" value="F:RNA binding"/>
    <property type="evidence" value="ECO:0000318"/>
    <property type="project" value="GO_Central"/>
</dbReference>
<dbReference type="GeneID" id="589574"/>
<dbReference type="RefSeq" id="XP_030838233.1">
    <property type="nucleotide sequence ID" value="XM_030982373.1"/>
</dbReference>
<dbReference type="Gene3D" id="1.10.10.790">
    <property type="entry name" value="Surp module"/>
    <property type="match status" value="1"/>
</dbReference>
<dbReference type="Proteomes" id="UP000007110">
    <property type="component" value="Unassembled WGS sequence"/>
</dbReference>
<dbReference type="SUPFAM" id="SSF109905">
    <property type="entry name" value="Surp module (SWAP domain)"/>
    <property type="match status" value="1"/>
</dbReference>
<evidence type="ECO:0000259" key="6">
    <source>
        <dbReference type="PROSITE" id="PS51391"/>
    </source>
</evidence>
<dbReference type="InterPro" id="IPR008942">
    <property type="entry name" value="ENTH_VHS"/>
</dbReference>
<dbReference type="OMA" id="FKSRVCN"/>
<feature type="compositionally biased region" description="Basic residues" evidence="3">
    <location>
        <begin position="919"/>
        <end position="928"/>
    </location>
</feature>
<dbReference type="InterPro" id="IPR013170">
    <property type="entry name" value="mRNA_splic_Cwf21_dom"/>
</dbReference>
<dbReference type="InterPro" id="IPR035967">
    <property type="entry name" value="SWAP/Surp_sf"/>
</dbReference>
<evidence type="ECO:0000259" key="4">
    <source>
        <dbReference type="PROSITE" id="PS50102"/>
    </source>
</evidence>
<feature type="region of interest" description="Disordered" evidence="3">
    <location>
        <begin position="115"/>
        <end position="141"/>
    </location>
</feature>
<dbReference type="CDD" id="cd12223">
    <property type="entry name" value="RRM_SR140"/>
    <property type="match status" value="1"/>
</dbReference>
<dbReference type="SMART" id="SM01115">
    <property type="entry name" value="cwf21"/>
    <property type="match status" value="1"/>
</dbReference>
<dbReference type="SMART" id="SM00582">
    <property type="entry name" value="RPR"/>
    <property type="match status" value="1"/>
</dbReference>
<evidence type="ECO:0000259" key="5">
    <source>
        <dbReference type="PROSITE" id="PS50128"/>
    </source>
</evidence>
<dbReference type="GO" id="GO:0005634">
    <property type="term" value="C:nucleus"/>
    <property type="evidence" value="ECO:0000318"/>
    <property type="project" value="GO_Central"/>
</dbReference>
<evidence type="ECO:0000256" key="3">
    <source>
        <dbReference type="SAM" id="MobiDB-lite"/>
    </source>
</evidence>
<protein>
    <recommendedName>
        <fullName evidence="9">U2 snRNP-associated SURP motif-containing protein</fullName>
    </recommendedName>
</protein>
<dbReference type="EnsemblMetazoa" id="XM_030982373">
    <property type="protein sequence ID" value="XP_030838233"/>
    <property type="gene ID" value="LOC589574"/>
</dbReference>
<dbReference type="OrthoDB" id="377209at2759"/>
<dbReference type="PROSITE" id="PS50128">
    <property type="entry name" value="SURP"/>
    <property type="match status" value="1"/>
</dbReference>
<dbReference type="CTD" id="23350"/>
<feature type="compositionally biased region" description="Basic residues" evidence="3">
    <location>
        <begin position="1017"/>
        <end position="1039"/>
    </location>
</feature>
<feature type="compositionally biased region" description="Basic and acidic residues" evidence="3">
    <location>
        <begin position="78"/>
        <end position="89"/>
    </location>
</feature>
<dbReference type="InterPro" id="IPR035009">
    <property type="entry name" value="SR140_RRM"/>
</dbReference>
<reference evidence="7" key="2">
    <citation type="submission" date="2021-01" db="UniProtKB">
        <authorList>
            <consortium name="EnsemblMetazoa"/>
        </authorList>
    </citation>
    <scope>IDENTIFICATION</scope>
</reference>
<feature type="compositionally biased region" description="Basic and acidic residues" evidence="3">
    <location>
        <begin position="830"/>
        <end position="900"/>
    </location>
</feature>
<feature type="region of interest" description="Disordered" evidence="3">
    <location>
        <begin position="701"/>
        <end position="732"/>
    </location>
</feature>
<feature type="region of interest" description="Disordered" evidence="3">
    <location>
        <begin position="159"/>
        <end position="191"/>
    </location>
</feature>
<feature type="region of interest" description="Disordered" evidence="3">
    <location>
        <begin position="69"/>
        <end position="94"/>
    </location>
</feature>
<dbReference type="FunFam" id="3.30.70.330:FF:000177">
    <property type="entry name" value="U2 snRNP-associated SURP motif-containing protein-like isoform X2"/>
    <property type="match status" value="1"/>
</dbReference>
<dbReference type="FunCoup" id="A0A7M7NL66">
    <property type="interactions" value="2308"/>
</dbReference>
<dbReference type="PROSITE" id="PS50102">
    <property type="entry name" value="RRM"/>
    <property type="match status" value="1"/>
</dbReference>
<feature type="domain" description="SURP motif" evidence="5">
    <location>
        <begin position="376"/>
        <end position="419"/>
    </location>
</feature>
<dbReference type="SMART" id="SM00648">
    <property type="entry name" value="SWAP"/>
    <property type="match status" value="1"/>
</dbReference>
<feature type="domain" description="RRM" evidence="4">
    <location>
        <begin position="215"/>
        <end position="296"/>
    </location>
</feature>
<dbReference type="InterPro" id="IPR047488">
    <property type="entry name" value="SR140_cwf21"/>
</dbReference>
<reference evidence="8" key="1">
    <citation type="submission" date="2015-02" db="EMBL/GenBank/DDBJ databases">
        <title>Genome sequencing for Strongylocentrotus purpuratus.</title>
        <authorList>
            <person name="Murali S."/>
            <person name="Liu Y."/>
            <person name="Vee V."/>
            <person name="English A."/>
            <person name="Wang M."/>
            <person name="Skinner E."/>
            <person name="Han Y."/>
            <person name="Muzny D.M."/>
            <person name="Worley K.C."/>
            <person name="Gibbs R.A."/>
        </authorList>
    </citation>
    <scope>NUCLEOTIDE SEQUENCE</scope>
</reference>
<dbReference type="SUPFAM" id="SSF48464">
    <property type="entry name" value="ENTH/VHS domain"/>
    <property type="match status" value="1"/>
</dbReference>
<dbReference type="Pfam" id="PF00076">
    <property type="entry name" value="RRM_1"/>
    <property type="match status" value="1"/>
</dbReference>
<dbReference type="InterPro" id="IPR012677">
    <property type="entry name" value="Nucleotide-bd_a/b_plait_sf"/>
</dbReference>
<evidence type="ECO:0000313" key="7">
    <source>
        <dbReference type="EnsemblMetazoa" id="XP_030838233"/>
    </source>
</evidence>
<evidence type="ECO:0000256" key="1">
    <source>
        <dbReference type="ARBA" id="ARBA00022884"/>
    </source>
</evidence>
<feature type="compositionally biased region" description="Basic and acidic residues" evidence="3">
    <location>
        <begin position="132"/>
        <end position="141"/>
    </location>
</feature>
<organism evidence="7 8">
    <name type="scientific">Strongylocentrotus purpuratus</name>
    <name type="common">Purple sea urchin</name>
    <dbReference type="NCBI Taxonomy" id="7668"/>
    <lineage>
        <taxon>Eukaryota</taxon>
        <taxon>Metazoa</taxon>
        <taxon>Echinodermata</taxon>
        <taxon>Eleutherozoa</taxon>
        <taxon>Echinozoa</taxon>
        <taxon>Echinoidea</taxon>
        <taxon>Euechinoidea</taxon>
        <taxon>Echinacea</taxon>
        <taxon>Camarodonta</taxon>
        <taxon>Echinidea</taxon>
        <taxon>Strongylocentrotidae</taxon>
        <taxon>Strongylocentrotus</taxon>
    </lineage>
</organism>
<proteinExistence type="predicted"/>